<sequence>MEGGGCSQQRLGAGLSGALRCGFHVAGLASPKRSEAVA</sequence>
<proteinExistence type="predicted"/>
<dbReference type="Proteomes" id="UP001549184">
    <property type="component" value="Unassembled WGS sequence"/>
</dbReference>
<comment type="caution">
    <text evidence="1">The sequence shown here is derived from an EMBL/GenBank/DDBJ whole genome shotgun (WGS) entry which is preliminary data.</text>
</comment>
<name>A0ABV2JV24_9GAMM</name>
<reference evidence="1 2" key="1">
    <citation type="submission" date="2024-06" db="EMBL/GenBank/DDBJ databases">
        <title>Sorghum-associated microbial communities from plants grown in Nebraska, USA.</title>
        <authorList>
            <person name="Schachtman D."/>
        </authorList>
    </citation>
    <scope>NUCLEOTIDE SEQUENCE [LARGE SCALE GENOMIC DNA]</scope>
    <source>
        <strain evidence="1 2">1073</strain>
    </source>
</reference>
<keyword evidence="2" id="KW-1185">Reference proteome</keyword>
<evidence type="ECO:0000313" key="1">
    <source>
        <dbReference type="EMBL" id="MET3652150.1"/>
    </source>
</evidence>
<evidence type="ECO:0000313" key="2">
    <source>
        <dbReference type="Proteomes" id="UP001549184"/>
    </source>
</evidence>
<dbReference type="EMBL" id="JBEPMU010000002">
    <property type="protein sequence ID" value="MET3652150.1"/>
    <property type="molecule type" value="Genomic_DNA"/>
</dbReference>
<accession>A0ABV2JV24</accession>
<organism evidence="1 2">
    <name type="scientific">Dyella japonica</name>
    <dbReference type="NCBI Taxonomy" id="231455"/>
    <lineage>
        <taxon>Bacteria</taxon>
        <taxon>Pseudomonadati</taxon>
        <taxon>Pseudomonadota</taxon>
        <taxon>Gammaproteobacteria</taxon>
        <taxon>Lysobacterales</taxon>
        <taxon>Rhodanobacteraceae</taxon>
        <taxon>Dyella</taxon>
    </lineage>
</organism>
<gene>
    <name evidence="1" type="ORF">ABIC75_001872</name>
</gene>
<protein>
    <submittedName>
        <fullName evidence="1">Uncharacterized protein</fullName>
    </submittedName>
</protein>